<dbReference type="GO" id="GO:0009295">
    <property type="term" value="C:nucleoid"/>
    <property type="evidence" value="ECO:0007669"/>
    <property type="project" value="UniProtKB-SubCell"/>
</dbReference>
<dbReference type="InterPro" id="IPR036086">
    <property type="entry name" value="ParB/Sulfiredoxin_sf"/>
</dbReference>
<keyword evidence="3" id="KW-0159">Chromosome partition</keyword>
<dbReference type="SUPFAM" id="SSF109709">
    <property type="entry name" value="KorB DNA-binding domain-like"/>
    <property type="match status" value="1"/>
</dbReference>
<accession>A0A9D1LWA7</accession>
<dbReference type="InterPro" id="IPR041468">
    <property type="entry name" value="HTH_ParB/Spo0J"/>
</dbReference>
<organism evidence="6 7">
    <name type="scientific">Candidatus Avimonoglobus intestinipullorum</name>
    <dbReference type="NCBI Taxonomy" id="2840699"/>
    <lineage>
        <taxon>Bacteria</taxon>
        <taxon>Bacillati</taxon>
        <taxon>Bacillota</taxon>
        <taxon>Clostridia</taxon>
        <taxon>Eubacteriales</taxon>
        <taxon>Candidatus Avimonoglobus</taxon>
    </lineage>
</organism>
<comment type="caution">
    <text evidence="6">The sequence shown here is derived from an EMBL/GenBank/DDBJ whole genome shotgun (WGS) entry which is preliminary data.</text>
</comment>
<protein>
    <submittedName>
        <fullName evidence="6">ParB/RepB/Spo0J family partition protein</fullName>
    </submittedName>
</protein>
<name>A0A9D1LWA7_9FIRM</name>
<dbReference type="FunFam" id="3.90.1530.30:FF:000001">
    <property type="entry name" value="Chromosome partitioning protein ParB"/>
    <property type="match status" value="1"/>
</dbReference>
<dbReference type="Proteomes" id="UP000824111">
    <property type="component" value="Unassembled WGS sequence"/>
</dbReference>
<evidence type="ECO:0000256" key="4">
    <source>
        <dbReference type="ARBA" id="ARBA00023125"/>
    </source>
</evidence>
<dbReference type="SUPFAM" id="SSF110849">
    <property type="entry name" value="ParB/Sulfiredoxin"/>
    <property type="match status" value="1"/>
</dbReference>
<proteinExistence type="inferred from homology"/>
<dbReference type="GO" id="GO:0005694">
    <property type="term" value="C:chromosome"/>
    <property type="evidence" value="ECO:0007669"/>
    <property type="project" value="TreeGrafter"/>
</dbReference>
<comment type="subcellular location">
    <subcellularLocation>
        <location evidence="1">Cytoplasm</location>
        <location evidence="1">Nucleoid</location>
    </subcellularLocation>
</comment>
<gene>
    <name evidence="6" type="ORF">IAB04_07370</name>
</gene>
<dbReference type="AlphaFoldDB" id="A0A9D1LWA7"/>
<dbReference type="InterPro" id="IPR057240">
    <property type="entry name" value="ParB_dimer_C"/>
</dbReference>
<dbReference type="Gene3D" id="3.90.1530.30">
    <property type="match status" value="1"/>
</dbReference>
<evidence type="ECO:0000313" key="7">
    <source>
        <dbReference type="Proteomes" id="UP000824111"/>
    </source>
</evidence>
<dbReference type="NCBIfam" id="TIGR00180">
    <property type="entry name" value="parB_part"/>
    <property type="match status" value="1"/>
</dbReference>
<comment type="similarity">
    <text evidence="2">Belongs to the ParB family.</text>
</comment>
<dbReference type="CDD" id="cd16393">
    <property type="entry name" value="SPO0J_N"/>
    <property type="match status" value="1"/>
</dbReference>
<dbReference type="GO" id="GO:0045881">
    <property type="term" value="P:positive regulation of sporulation resulting in formation of a cellular spore"/>
    <property type="evidence" value="ECO:0007669"/>
    <property type="project" value="TreeGrafter"/>
</dbReference>
<dbReference type="EMBL" id="DVND01000187">
    <property type="protein sequence ID" value="HIU49170.1"/>
    <property type="molecule type" value="Genomic_DNA"/>
</dbReference>
<evidence type="ECO:0000313" key="6">
    <source>
        <dbReference type="EMBL" id="HIU49170.1"/>
    </source>
</evidence>
<dbReference type="GO" id="GO:0003677">
    <property type="term" value="F:DNA binding"/>
    <property type="evidence" value="ECO:0007669"/>
    <property type="project" value="UniProtKB-KW"/>
</dbReference>
<dbReference type="InterPro" id="IPR003115">
    <property type="entry name" value="ParB_N"/>
</dbReference>
<evidence type="ECO:0000256" key="1">
    <source>
        <dbReference type="ARBA" id="ARBA00004453"/>
    </source>
</evidence>
<reference evidence="6" key="1">
    <citation type="submission" date="2020-10" db="EMBL/GenBank/DDBJ databases">
        <authorList>
            <person name="Gilroy R."/>
        </authorList>
    </citation>
    <scope>NUCLEOTIDE SEQUENCE</scope>
    <source>
        <strain evidence="6">ChiSjej4B22-9803</strain>
    </source>
</reference>
<evidence type="ECO:0000259" key="5">
    <source>
        <dbReference type="SMART" id="SM00470"/>
    </source>
</evidence>
<evidence type="ECO:0000256" key="3">
    <source>
        <dbReference type="ARBA" id="ARBA00022829"/>
    </source>
</evidence>
<dbReference type="Pfam" id="PF02195">
    <property type="entry name" value="ParB_N"/>
    <property type="match status" value="1"/>
</dbReference>
<dbReference type="Pfam" id="PF17762">
    <property type="entry name" value="HTH_ParB"/>
    <property type="match status" value="1"/>
</dbReference>
<dbReference type="PANTHER" id="PTHR33375:SF1">
    <property type="entry name" value="CHROMOSOME-PARTITIONING PROTEIN PARB-RELATED"/>
    <property type="match status" value="1"/>
</dbReference>
<evidence type="ECO:0000256" key="2">
    <source>
        <dbReference type="ARBA" id="ARBA00006295"/>
    </source>
</evidence>
<dbReference type="Pfam" id="PF23552">
    <property type="entry name" value="ParB_C"/>
    <property type="match status" value="1"/>
</dbReference>
<dbReference type="InterPro" id="IPR050336">
    <property type="entry name" value="Chromosome_partition/occlusion"/>
</dbReference>
<sequence>MAKKGLGKGLGALFTEEHISLEQPESGIVELNISQVEPNKNQPRKTFDAEKIELLAASIQEHGLIQPIIVTKNKNGLYTIVAGERRWRAAKKAGLSTISAVIKDYSDQTITEIALIENLQREDLNPIEEAMGYQSLMQEFHLTQEQISQRIGKSRSAIANSLRLLSLEEELQKHVASGAISEGHARAVLSLEGYPLREFLINRIIEEGLSVRQTELLAKELQKGPKHKKERPADSAYEIELKNICSRLQSQLGTKVHISHGAKKGKIEIEYYGNDDLERILSLFHI</sequence>
<dbReference type="GO" id="GO:0007059">
    <property type="term" value="P:chromosome segregation"/>
    <property type="evidence" value="ECO:0007669"/>
    <property type="project" value="UniProtKB-KW"/>
</dbReference>
<dbReference type="Gene3D" id="1.10.10.2830">
    <property type="match status" value="1"/>
</dbReference>
<feature type="domain" description="ParB-like N-terminal" evidence="5">
    <location>
        <begin position="29"/>
        <end position="119"/>
    </location>
</feature>
<dbReference type="InterPro" id="IPR004437">
    <property type="entry name" value="ParB/RepB/Spo0J"/>
</dbReference>
<dbReference type="PANTHER" id="PTHR33375">
    <property type="entry name" value="CHROMOSOME-PARTITIONING PROTEIN PARB-RELATED"/>
    <property type="match status" value="1"/>
</dbReference>
<dbReference type="SMART" id="SM00470">
    <property type="entry name" value="ParB"/>
    <property type="match status" value="1"/>
</dbReference>
<keyword evidence="4" id="KW-0238">DNA-binding</keyword>
<reference evidence="6" key="2">
    <citation type="journal article" date="2021" name="PeerJ">
        <title>Extensive microbial diversity within the chicken gut microbiome revealed by metagenomics and culture.</title>
        <authorList>
            <person name="Gilroy R."/>
            <person name="Ravi A."/>
            <person name="Getino M."/>
            <person name="Pursley I."/>
            <person name="Horton D.L."/>
            <person name="Alikhan N.F."/>
            <person name="Baker D."/>
            <person name="Gharbi K."/>
            <person name="Hall N."/>
            <person name="Watson M."/>
            <person name="Adriaenssens E.M."/>
            <person name="Foster-Nyarko E."/>
            <person name="Jarju S."/>
            <person name="Secka A."/>
            <person name="Antonio M."/>
            <person name="Oren A."/>
            <person name="Chaudhuri R.R."/>
            <person name="La Ragione R."/>
            <person name="Hildebrand F."/>
            <person name="Pallen M.J."/>
        </authorList>
    </citation>
    <scope>NUCLEOTIDE SEQUENCE</scope>
    <source>
        <strain evidence="6">ChiSjej4B22-9803</strain>
    </source>
</reference>
<dbReference type="FunFam" id="1.10.10.2830:FF:000001">
    <property type="entry name" value="Chromosome partitioning protein ParB"/>
    <property type="match status" value="1"/>
</dbReference>